<dbReference type="PROSITE" id="PS01131">
    <property type="entry name" value="RRNA_A_DIMETH"/>
    <property type="match status" value="1"/>
</dbReference>
<reference evidence="2 3" key="1">
    <citation type="submission" date="2020-05" db="EMBL/GenBank/DDBJ databases">
        <title>Nakamurella sp. DB0629 isolated from air conditioner.</title>
        <authorList>
            <person name="Kim D.H."/>
            <person name="Kim D.-U."/>
        </authorList>
    </citation>
    <scope>NUCLEOTIDE SEQUENCE [LARGE SCALE GENOMIC DNA]</scope>
    <source>
        <strain evidence="2 3">DB0629</strain>
    </source>
</reference>
<protein>
    <submittedName>
        <fullName evidence="2">Methyltransferase domain-containing protein</fullName>
    </submittedName>
</protein>
<dbReference type="CDD" id="cd02440">
    <property type="entry name" value="AdoMet_MTases"/>
    <property type="match status" value="1"/>
</dbReference>
<dbReference type="AlphaFoldDB" id="A0A849A526"/>
<dbReference type="InterPro" id="IPR050508">
    <property type="entry name" value="Methyltransf_Superfamily"/>
</dbReference>
<gene>
    <name evidence="2" type="ORF">HKD39_00535</name>
</gene>
<keyword evidence="3" id="KW-1185">Reference proteome</keyword>
<proteinExistence type="predicted"/>
<evidence type="ECO:0000313" key="3">
    <source>
        <dbReference type="Proteomes" id="UP000562984"/>
    </source>
</evidence>
<evidence type="ECO:0000313" key="2">
    <source>
        <dbReference type="EMBL" id="NNG34228.1"/>
    </source>
</evidence>
<accession>A0A849A526</accession>
<dbReference type="Gene3D" id="3.40.50.150">
    <property type="entry name" value="Vaccinia Virus protein VP39"/>
    <property type="match status" value="1"/>
</dbReference>
<keyword evidence="2" id="KW-0808">Transferase</keyword>
<dbReference type="InterPro" id="IPR020596">
    <property type="entry name" value="rRNA_Ade_Mease_Trfase_CS"/>
</dbReference>
<dbReference type="EMBL" id="JABEND010000001">
    <property type="protein sequence ID" value="NNG34228.1"/>
    <property type="molecule type" value="Genomic_DNA"/>
</dbReference>
<dbReference type="GO" id="GO:0000179">
    <property type="term" value="F:rRNA (adenine-N6,N6-)-dimethyltransferase activity"/>
    <property type="evidence" value="ECO:0007669"/>
    <property type="project" value="InterPro"/>
</dbReference>
<dbReference type="PANTHER" id="PTHR42912">
    <property type="entry name" value="METHYLTRANSFERASE"/>
    <property type="match status" value="1"/>
</dbReference>
<dbReference type="InterPro" id="IPR029063">
    <property type="entry name" value="SAM-dependent_MTases_sf"/>
</dbReference>
<comment type="caution">
    <text evidence="2">The sequence shown here is derived from an EMBL/GenBank/DDBJ whole genome shotgun (WGS) entry which is preliminary data.</text>
</comment>
<keyword evidence="2" id="KW-0489">Methyltransferase</keyword>
<dbReference type="RefSeq" id="WP_171197901.1">
    <property type="nucleotide sequence ID" value="NZ_JABEND010000001.1"/>
</dbReference>
<dbReference type="InterPro" id="IPR025714">
    <property type="entry name" value="Methyltranfer_dom"/>
</dbReference>
<feature type="domain" description="Methyltransferase" evidence="1">
    <location>
        <begin position="40"/>
        <end position="147"/>
    </location>
</feature>
<name>A0A849A526_9ACTN</name>
<dbReference type="Proteomes" id="UP000562984">
    <property type="component" value="Unassembled WGS sequence"/>
</dbReference>
<dbReference type="PANTHER" id="PTHR42912:SF93">
    <property type="entry name" value="N6-ADENOSINE-METHYLTRANSFERASE TMT1A"/>
    <property type="match status" value="1"/>
</dbReference>
<dbReference type="Pfam" id="PF13847">
    <property type="entry name" value="Methyltransf_31"/>
    <property type="match status" value="1"/>
</dbReference>
<sequence>MPNVSPERRYTHGFHDSVIRSHRRRTAENSASYLIPELRAGHRVLDVGSGAGTITADLARLVAPGVVTALESDPEALRLTASELAAHNLESVELVVGDVHRLPFDDDEFDVVHAHQVLQHVADPVQALREMARVTRPGGIVAARDADYAGFTWYPELPELDRWRELYRRLARANAGEPEAGRRLLAWAHAAGLGAVTATASVWTYADPESRRAWGSSWADRIRHSRIAEQAKESGVGDGELAAIAEGWLAWADDPDGWIVIPHGEIIARVG</sequence>
<evidence type="ECO:0000259" key="1">
    <source>
        <dbReference type="Pfam" id="PF13847"/>
    </source>
</evidence>
<organism evidence="2 3">
    <name type="scientific">Nakamurella aerolata</name>
    <dbReference type="NCBI Taxonomy" id="1656892"/>
    <lineage>
        <taxon>Bacteria</taxon>
        <taxon>Bacillati</taxon>
        <taxon>Actinomycetota</taxon>
        <taxon>Actinomycetes</taxon>
        <taxon>Nakamurellales</taxon>
        <taxon>Nakamurellaceae</taxon>
        <taxon>Nakamurella</taxon>
    </lineage>
</organism>
<dbReference type="SUPFAM" id="SSF53335">
    <property type="entry name" value="S-adenosyl-L-methionine-dependent methyltransferases"/>
    <property type="match status" value="1"/>
</dbReference>